<accession>A0AAV4V012</accession>
<evidence type="ECO:0000256" key="1">
    <source>
        <dbReference type="SAM" id="MobiDB-lite"/>
    </source>
</evidence>
<feature type="compositionally biased region" description="Basic and acidic residues" evidence="1">
    <location>
        <begin position="63"/>
        <end position="84"/>
    </location>
</feature>
<organism evidence="2 3">
    <name type="scientific">Caerostris darwini</name>
    <dbReference type="NCBI Taxonomy" id="1538125"/>
    <lineage>
        <taxon>Eukaryota</taxon>
        <taxon>Metazoa</taxon>
        <taxon>Ecdysozoa</taxon>
        <taxon>Arthropoda</taxon>
        <taxon>Chelicerata</taxon>
        <taxon>Arachnida</taxon>
        <taxon>Araneae</taxon>
        <taxon>Araneomorphae</taxon>
        <taxon>Entelegynae</taxon>
        <taxon>Araneoidea</taxon>
        <taxon>Araneidae</taxon>
        <taxon>Caerostris</taxon>
    </lineage>
</organism>
<comment type="caution">
    <text evidence="2">The sequence shown here is derived from an EMBL/GenBank/DDBJ whole genome shotgun (WGS) entry which is preliminary data.</text>
</comment>
<feature type="compositionally biased region" description="Basic and acidic residues" evidence="1">
    <location>
        <begin position="44"/>
        <end position="56"/>
    </location>
</feature>
<keyword evidence="3" id="KW-1185">Reference proteome</keyword>
<evidence type="ECO:0000313" key="2">
    <source>
        <dbReference type="EMBL" id="GIY63580.1"/>
    </source>
</evidence>
<reference evidence="2 3" key="1">
    <citation type="submission" date="2021-06" db="EMBL/GenBank/DDBJ databases">
        <title>Caerostris darwini draft genome.</title>
        <authorList>
            <person name="Kono N."/>
            <person name="Arakawa K."/>
        </authorList>
    </citation>
    <scope>NUCLEOTIDE SEQUENCE [LARGE SCALE GENOMIC DNA]</scope>
</reference>
<dbReference type="EMBL" id="BPLQ01012194">
    <property type="protein sequence ID" value="GIY63580.1"/>
    <property type="molecule type" value="Genomic_DNA"/>
</dbReference>
<feature type="region of interest" description="Disordered" evidence="1">
    <location>
        <begin position="1"/>
        <end position="93"/>
    </location>
</feature>
<sequence>MPPKQISVLCKRRLAKEQQKRQENSQNESSKDGQVERANTGERTVGDDERILERNRPNKLQHRTPEQRERRRPHMQNDKKDKGDVTPVEPDVVVKEVPTEFDIDPTAYLEIVLKDELTVSDEEHTLSSADVLHST</sequence>
<name>A0AAV4V012_9ARAC</name>
<gene>
    <name evidence="2" type="ORF">CDAR_442412</name>
</gene>
<dbReference type="Proteomes" id="UP001054837">
    <property type="component" value="Unassembled WGS sequence"/>
</dbReference>
<dbReference type="AlphaFoldDB" id="A0AAV4V012"/>
<feature type="compositionally biased region" description="Basic and acidic residues" evidence="1">
    <location>
        <begin position="15"/>
        <end position="35"/>
    </location>
</feature>
<proteinExistence type="predicted"/>
<protein>
    <submittedName>
        <fullName evidence="2">Uncharacterized protein</fullName>
    </submittedName>
</protein>
<evidence type="ECO:0000313" key="3">
    <source>
        <dbReference type="Proteomes" id="UP001054837"/>
    </source>
</evidence>